<protein>
    <recommendedName>
        <fullName evidence="3">CARD domain-containing protein</fullName>
    </recommendedName>
</protein>
<dbReference type="InterPro" id="IPR001315">
    <property type="entry name" value="CARD"/>
</dbReference>
<dbReference type="AlphaFoldDB" id="A0A815WCD4"/>
<name>A0A815WCD4_9BILA</name>
<dbReference type="CDD" id="cd01671">
    <property type="entry name" value="CARD"/>
    <property type="match status" value="1"/>
</dbReference>
<gene>
    <name evidence="4" type="ORF">QVE165_LOCUS46511</name>
</gene>
<dbReference type="EMBL" id="CAJNOM010000693">
    <property type="protein sequence ID" value="CAF1543508.1"/>
    <property type="molecule type" value="Genomic_DNA"/>
</dbReference>
<sequence length="446" mass="51587">MVNSKKRDILERYRALLENNIVLTDNLLGWLNDRRVLPEFVFDDIRVISSPAERNKKFLTSIMENGDTAYTKLAEGLIANGQPFLGEFLETEDKKVSDSSDEASGRIVIGDEILKKCPGIDKLSSNTRDKLKTYLQEQLLKAHLNETWQSQGQGKSVELINLKRQHYETRQQLVETVEEEKRVVNNLKESLRHEQFVRQQKEEEVKELRNELGKIQSDHDQKWSSQLKMTDANTRSIFKMNDKMTVLNDWFRSIDDILKLSISQTQTGVEFDSAEQLQTKLKRYATEIEILRSAGIGTEKMKEEIYESLYTSRYLPITDRKNQPFHDLLVRFYGANQVNELSAICTKDVLQVKLERDQANDIRLRDIKIDELNRLNRDLQTEIDRLKTKPAPAAPPSPPAEQPIIKPNKPVWRPTPISKAVPHREKLQARQTLKPISVQFNGKPPT</sequence>
<organism evidence="4 5">
    <name type="scientific">Adineta steineri</name>
    <dbReference type="NCBI Taxonomy" id="433720"/>
    <lineage>
        <taxon>Eukaryota</taxon>
        <taxon>Metazoa</taxon>
        <taxon>Spiralia</taxon>
        <taxon>Gnathifera</taxon>
        <taxon>Rotifera</taxon>
        <taxon>Eurotatoria</taxon>
        <taxon>Bdelloidea</taxon>
        <taxon>Adinetida</taxon>
        <taxon>Adinetidae</taxon>
        <taxon>Adineta</taxon>
    </lineage>
</organism>
<dbReference type="OrthoDB" id="1357022at2759"/>
<proteinExistence type="predicted"/>
<evidence type="ECO:0000256" key="2">
    <source>
        <dbReference type="SAM" id="MobiDB-lite"/>
    </source>
</evidence>
<evidence type="ECO:0000256" key="1">
    <source>
        <dbReference type="SAM" id="Coils"/>
    </source>
</evidence>
<keyword evidence="1" id="KW-0175">Coiled coil</keyword>
<accession>A0A815WCD4</accession>
<dbReference type="Gene3D" id="1.10.533.10">
    <property type="entry name" value="Death Domain, Fas"/>
    <property type="match status" value="1"/>
</dbReference>
<keyword evidence="5" id="KW-1185">Reference proteome</keyword>
<dbReference type="InterPro" id="IPR011029">
    <property type="entry name" value="DEATH-like_dom_sf"/>
</dbReference>
<dbReference type="Proteomes" id="UP000663832">
    <property type="component" value="Unassembled WGS sequence"/>
</dbReference>
<dbReference type="GO" id="GO:0042981">
    <property type="term" value="P:regulation of apoptotic process"/>
    <property type="evidence" value="ECO:0007669"/>
    <property type="project" value="InterPro"/>
</dbReference>
<evidence type="ECO:0000313" key="4">
    <source>
        <dbReference type="EMBL" id="CAF1543508.1"/>
    </source>
</evidence>
<evidence type="ECO:0000313" key="5">
    <source>
        <dbReference type="Proteomes" id="UP000663832"/>
    </source>
</evidence>
<dbReference type="SUPFAM" id="SSF47986">
    <property type="entry name" value="DEATH domain"/>
    <property type="match status" value="1"/>
</dbReference>
<feature type="domain" description="CARD" evidence="3">
    <location>
        <begin position="2"/>
        <end position="92"/>
    </location>
</feature>
<comment type="caution">
    <text evidence="4">The sequence shown here is derived from an EMBL/GenBank/DDBJ whole genome shotgun (WGS) entry which is preliminary data.</text>
</comment>
<evidence type="ECO:0000259" key="3">
    <source>
        <dbReference type="PROSITE" id="PS50209"/>
    </source>
</evidence>
<dbReference type="PROSITE" id="PS50209">
    <property type="entry name" value="CARD"/>
    <property type="match status" value="1"/>
</dbReference>
<feature type="compositionally biased region" description="Pro residues" evidence="2">
    <location>
        <begin position="392"/>
        <end position="401"/>
    </location>
</feature>
<feature type="coiled-coil region" evidence="1">
    <location>
        <begin position="170"/>
        <end position="218"/>
    </location>
</feature>
<reference evidence="4" key="1">
    <citation type="submission" date="2021-02" db="EMBL/GenBank/DDBJ databases">
        <authorList>
            <person name="Nowell W R."/>
        </authorList>
    </citation>
    <scope>NUCLEOTIDE SEQUENCE</scope>
</reference>
<feature type="region of interest" description="Disordered" evidence="2">
    <location>
        <begin position="385"/>
        <end position="446"/>
    </location>
</feature>